<evidence type="ECO:0000313" key="9">
    <source>
        <dbReference type="Proteomes" id="UP000596660"/>
    </source>
</evidence>
<sequence>MMSTVLPSESVFSNSSSNPFNGGFTPWENLESFFTSTLYKPNDSNKPKSSNKSNLSCYHAGFGLGSERPNLSCYHAGSDLGSEQPNLSCYHAGSDLGSEFPNKVLPSFDNTNLGSCHIGSDLGSESQSTNTTCFDQLNLSQYHANFESPTQQSPPFDELDLGPYHVGTDLGSERPKRSPSYEELSPNQDQPNQNSNPTNSSSSSGSSYDDPIQNPNRRTCPDDPAKNNIDERKRKRMLSNRESARRSRMRKQKHLENLRNNANELKIQTRERSNHLRLMTHQIQHVRRENERLKAESFILQRKLMHLSNIWKLQQLQQQQCSFSTTSNLMHTPMQI</sequence>
<evidence type="ECO:0000256" key="5">
    <source>
        <dbReference type="ARBA" id="ARBA00023242"/>
    </source>
</evidence>
<keyword evidence="3" id="KW-0238">DNA-binding</keyword>
<dbReference type="CDD" id="cd14702">
    <property type="entry name" value="bZIP_plant_GBF1"/>
    <property type="match status" value="1"/>
</dbReference>
<dbReference type="PANTHER" id="PTHR45764:SF21">
    <property type="entry name" value="OS03G0770000 PROTEIN"/>
    <property type="match status" value="1"/>
</dbReference>
<feature type="region of interest" description="Disordered" evidence="6">
    <location>
        <begin position="146"/>
        <end position="261"/>
    </location>
</feature>
<evidence type="ECO:0000256" key="1">
    <source>
        <dbReference type="ARBA" id="ARBA00004123"/>
    </source>
</evidence>
<dbReference type="PROSITE" id="PS50217">
    <property type="entry name" value="BZIP"/>
    <property type="match status" value="1"/>
</dbReference>
<reference evidence="8" key="2">
    <citation type="submission" date="2021-03" db="UniProtKB">
        <authorList>
            <consortium name="EnsemblPlants"/>
        </authorList>
    </citation>
    <scope>IDENTIFICATION</scope>
</reference>
<dbReference type="GO" id="GO:0000976">
    <property type="term" value="F:transcription cis-regulatory region binding"/>
    <property type="evidence" value="ECO:0007669"/>
    <property type="project" value="TreeGrafter"/>
</dbReference>
<protein>
    <recommendedName>
        <fullName evidence="7">BZIP domain-containing protein</fullName>
    </recommendedName>
</protein>
<dbReference type="InterPro" id="IPR045314">
    <property type="entry name" value="bZIP_plant_GBF1"/>
</dbReference>
<dbReference type="InterPro" id="IPR046347">
    <property type="entry name" value="bZIP_sf"/>
</dbReference>
<comment type="subcellular location">
    <subcellularLocation>
        <location evidence="1">Nucleus</location>
    </subcellularLocation>
</comment>
<organism evidence="8 9">
    <name type="scientific">Chenopodium quinoa</name>
    <name type="common">Quinoa</name>
    <dbReference type="NCBI Taxonomy" id="63459"/>
    <lineage>
        <taxon>Eukaryota</taxon>
        <taxon>Viridiplantae</taxon>
        <taxon>Streptophyta</taxon>
        <taxon>Embryophyta</taxon>
        <taxon>Tracheophyta</taxon>
        <taxon>Spermatophyta</taxon>
        <taxon>Magnoliopsida</taxon>
        <taxon>eudicotyledons</taxon>
        <taxon>Gunneridae</taxon>
        <taxon>Pentapetalae</taxon>
        <taxon>Caryophyllales</taxon>
        <taxon>Chenopodiaceae</taxon>
        <taxon>Chenopodioideae</taxon>
        <taxon>Atripliceae</taxon>
        <taxon>Chenopodium</taxon>
    </lineage>
</organism>
<dbReference type="OMA" id="CYHAGSD"/>
<dbReference type="GO" id="GO:0046982">
    <property type="term" value="F:protein heterodimerization activity"/>
    <property type="evidence" value="ECO:0007669"/>
    <property type="project" value="UniProtKB-ARBA"/>
</dbReference>
<keyword evidence="2" id="KW-0805">Transcription regulation</keyword>
<feature type="compositionally biased region" description="Basic and acidic residues" evidence="6">
    <location>
        <begin position="171"/>
        <end position="180"/>
    </location>
</feature>
<dbReference type="FunFam" id="1.20.5.170:FF:000020">
    <property type="entry name" value="BZIP transcription factor"/>
    <property type="match status" value="1"/>
</dbReference>
<keyword evidence="9" id="KW-1185">Reference proteome</keyword>
<dbReference type="Gene3D" id="1.20.5.170">
    <property type="match status" value="1"/>
</dbReference>
<reference evidence="8" key="1">
    <citation type="journal article" date="2017" name="Nature">
        <title>The genome of Chenopodium quinoa.</title>
        <authorList>
            <person name="Jarvis D.E."/>
            <person name="Ho Y.S."/>
            <person name="Lightfoot D.J."/>
            <person name="Schmoeckel S.M."/>
            <person name="Li B."/>
            <person name="Borm T.J.A."/>
            <person name="Ohyanagi H."/>
            <person name="Mineta K."/>
            <person name="Michell C.T."/>
            <person name="Saber N."/>
            <person name="Kharbatia N.M."/>
            <person name="Rupper R.R."/>
            <person name="Sharp A.R."/>
            <person name="Dally N."/>
            <person name="Boughton B.A."/>
            <person name="Woo Y.H."/>
            <person name="Gao G."/>
            <person name="Schijlen E.G.W.M."/>
            <person name="Guo X."/>
            <person name="Momin A.A."/>
            <person name="Negrao S."/>
            <person name="Al-Babili S."/>
            <person name="Gehring C."/>
            <person name="Roessner U."/>
            <person name="Jung C."/>
            <person name="Murphy K."/>
            <person name="Arold S.T."/>
            <person name="Gojobori T."/>
            <person name="van der Linden C.G."/>
            <person name="van Loo E.N."/>
            <person name="Jellen E.N."/>
            <person name="Maughan P.J."/>
            <person name="Tester M."/>
        </authorList>
    </citation>
    <scope>NUCLEOTIDE SEQUENCE [LARGE SCALE GENOMIC DNA]</scope>
    <source>
        <strain evidence="8">cv. PI 614886</strain>
    </source>
</reference>
<dbReference type="SMR" id="A0A803KYB9"/>
<dbReference type="AlphaFoldDB" id="A0A803KYB9"/>
<proteinExistence type="predicted"/>
<feature type="compositionally biased region" description="Basic and acidic residues" evidence="6">
    <location>
        <begin position="219"/>
        <end position="232"/>
    </location>
</feature>
<evidence type="ECO:0000256" key="3">
    <source>
        <dbReference type="ARBA" id="ARBA00023125"/>
    </source>
</evidence>
<dbReference type="EnsemblPlants" id="AUR62004028-RA">
    <property type="protein sequence ID" value="AUR62004028-RA:cds"/>
    <property type="gene ID" value="AUR62004028"/>
</dbReference>
<dbReference type="SMART" id="SM00338">
    <property type="entry name" value="BRLZ"/>
    <property type="match status" value="1"/>
</dbReference>
<dbReference type="Gramene" id="AUR62004028-RA">
    <property type="protein sequence ID" value="AUR62004028-RA:cds"/>
    <property type="gene ID" value="AUR62004028"/>
</dbReference>
<dbReference type="KEGG" id="cqi:110682459"/>
<dbReference type="PROSITE" id="PS00036">
    <property type="entry name" value="BZIP_BASIC"/>
    <property type="match status" value="1"/>
</dbReference>
<dbReference type="GO" id="GO:0003700">
    <property type="term" value="F:DNA-binding transcription factor activity"/>
    <property type="evidence" value="ECO:0007669"/>
    <property type="project" value="InterPro"/>
</dbReference>
<evidence type="ECO:0000313" key="8">
    <source>
        <dbReference type="EnsemblPlants" id="AUR62004028-RA:cds"/>
    </source>
</evidence>
<dbReference type="PANTHER" id="PTHR45764">
    <property type="entry name" value="BZIP TRANSCRIPTION FACTOR 44"/>
    <property type="match status" value="1"/>
</dbReference>
<evidence type="ECO:0000256" key="2">
    <source>
        <dbReference type="ARBA" id="ARBA00023015"/>
    </source>
</evidence>
<gene>
    <name evidence="8" type="primary">LOC110682459</name>
</gene>
<dbReference type="OrthoDB" id="551672at2759"/>
<accession>A0A803KYB9</accession>
<dbReference type="SUPFAM" id="SSF57959">
    <property type="entry name" value="Leucine zipper domain"/>
    <property type="match status" value="1"/>
</dbReference>
<dbReference type="GO" id="GO:0045893">
    <property type="term" value="P:positive regulation of DNA-templated transcription"/>
    <property type="evidence" value="ECO:0007669"/>
    <property type="project" value="TreeGrafter"/>
</dbReference>
<evidence type="ECO:0000256" key="4">
    <source>
        <dbReference type="ARBA" id="ARBA00023163"/>
    </source>
</evidence>
<keyword evidence="4" id="KW-0804">Transcription</keyword>
<dbReference type="Proteomes" id="UP000596660">
    <property type="component" value="Unplaced"/>
</dbReference>
<dbReference type="GO" id="GO:0005634">
    <property type="term" value="C:nucleus"/>
    <property type="evidence" value="ECO:0007669"/>
    <property type="project" value="UniProtKB-SubCell"/>
</dbReference>
<feature type="domain" description="BZIP" evidence="7">
    <location>
        <begin position="230"/>
        <end position="293"/>
    </location>
</feature>
<dbReference type="RefSeq" id="XP_021714490.1">
    <property type="nucleotide sequence ID" value="XM_021858798.1"/>
</dbReference>
<dbReference type="InterPro" id="IPR004827">
    <property type="entry name" value="bZIP"/>
</dbReference>
<name>A0A803KYB9_CHEQI</name>
<keyword evidence="5" id="KW-0539">Nucleus</keyword>
<evidence type="ECO:0000256" key="6">
    <source>
        <dbReference type="SAM" id="MobiDB-lite"/>
    </source>
</evidence>
<feature type="compositionally biased region" description="Low complexity" evidence="6">
    <location>
        <begin position="185"/>
        <end position="207"/>
    </location>
</feature>
<evidence type="ECO:0000259" key="7">
    <source>
        <dbReference type="PROSITE" id="PS50217"/>
    </source>
</evidence>
<dbReference type="GeneID" id="110682459"/>